<feature type="domain" description="Peptidase M16 N-terminal" evidence="1">
    <location>
        <begin position="3"/>
        <end position="85"/>
    </location>
</feature>
<gene>
    <name evidence="2" type="ordered locus">AAur_0546</name>
</gene>
<accession>A1R292</accession>
<dbReference type="SUPFAM" id="SSF63411">
    <property type="entry name" value="LuxS/MPP-like metallohydrolase"/>
    <property type="match status" value="1"/>
</dbReference>
<sequence>MLHLLEHMVYQDSENITALERQVSVHKAGGILGGNTHMDYSEFYESGPTGHLERISSRLVEQVFQPALTQGQIAEQIDAVATERAQRLAPAPGGILPWPHLTTRYWADHSNGHDGSGDSDLATRVTREKLQALHGRLYRPSAAVLTAVASEDPHYTLRLLAAPFSGISDQAPVVPVLQDSVRRGGSTSTIYSGGATSTRLLSATAAAFGHSAGPDLLGDLVAAELLSQQDGLDASAGLFGPGDLTRDDLFVLVDDTGQAIDPSERFRALAIADDAAIVLAARRALLRMETFTHDDQRLARTVTRDVLLRGTPTFAVELADALAEISDDDTRLRPLVTAAARRLAEQDSVSLTVQPSEEILR</sequence>
<dbReference type="HOGENOM" id="CLU_766491_0_0_11"/>
<dbReference type="KEGG" id="aau:AAur_0546"/>
<dbReference type="EMBL" id="CP000474">
    <property type="protein sequence ID" value="ABM07777.1"/>
    <property type="molecule type" value="Genomic_DNA"/>
</dbReference>
<dbReference type="InterPro" id="IPR011765">
    <property type="entry name" value="Pept_M16_N"/>
</dbReference>
<dbReference type="Gene3D" id="3.30.830.10">
    <property type="entry name" value="Metalloenzyme, LuxS/M16 peptidase-like"/>
    <property type="match status" value="1"/>
</dbReference>
<proteinExistence type="predicted"/>
<evidence type="ECO:0000313" key="2">
    <source>
        <dbReference type="EMBL" id="ABM07777.1"/>
    </source>
</evidence>
<evidence type="ECO:0000313" key="3">
    <source>
        <dbReference type="Proteomes" id="UP000000637"/>
    </source>
</evidence>
<dbReference type="GO" id="GO:0046872">
    <property type="term" value="F:metal ion binding"/>
    <property type="evidence" value="ECO:0007669"/>
    <property type="project" value="InterPro"/>
</dbReference>
<evidence type="ECO:0000259" key="1">
    <source>
        <dbReference type="Pfam" id="PF00675"/>
    </source>
</evidence>
<organism evidence="2 3">
    <name type="scientific">Paenarthrobacter aurescens (strain TC1)</name>
    <dbReference type="NCBI Taxonomy" id="290340"/>
    <lineage>
        <taxon>Bacteria</taxon>
        <taxon>Bacillati</taxon>
        <taxon>Actinomycetota</taxon>
        <taxon>Actinomycetes</taxon>
        <taxon>Micrococcales</taxon>
        <taxon>Micrococcaceae</taxon>
        <taxon>Paenarthrobacter</taxon>
    </lineage>
</organism>
<reference evidence="2 3" key="1">
    <citation type="journal article" date="2006" name="PLoS Genet.">
        <title>Secrets of soil survival revealed by the genome sequence of Arthrobacter aurescens TC1.</title>
        <authorList>
            <person name="Mongodin E.F."/>
            <person name="Shapir N."/>
            <person name="Daugherty S.C."/>
            <person name="DeBoy R.T."/>
            <person name="Emerson J.B."/>
            <person name="Shvartzbeyn A."/>
            <person name="Radune D."/>
            <person name="Vamathevan J."/>
            <person name="Riggs F."/>
            <person name="Grinberg V."/>
            <person name="Khouri H."/>
            <person name="Wackett L.P."/>
            <person name="Nelson K.E."/>
            <person name="Sadowsky M.J."/>
        </authorList>
    </citation>
    <scope>NUCLEOTIDE SEQUENCE [LARGE SCALE GENOMIC DNA]</scope>
    <source>
        <strain evidence="2 3">TC1</strain>
    </source>
</reference>
<keyword evidence="3" id="KW-1185">Reference proteome</keyword>
<protein>
    <submittedName>
        <fullName evidence="2">Peptidase M16 family</fullName>
    </submittedName>
</protein>
<dbReference type="STRING" id="290340.AAur_0546"/>
<dbReference type="InterPro" id="IPR011249">
    <property type="entry name" value="Metalloenz_LuxS/M16"/>
</dbReference>
<dbReference type="AlphaFoldDB" id="A1R292"/>
<dbReference type="Pfam" id="PF00675">
    <property type="entry name" value="Peptidase_M16"/>
    <property type="match status" value="1"/>
</dbReference>
<name>A1R292_PAEAT</name>
<dbReference type="Proteomes" id="UP000000637">
    <property type="component" value="Chromosome"/>
</dbReference>
<dbReference type="eggNOG" id="COG0612">
    <property type="taxonomic scope" value="Bacteria"/>
</dbReference>